<evidence type="ECO:0000313" key="3">
    <source>
        <dbReference type="Proteomes" id="UP000310168"/>
    </source>
</evidence>
<reference evidence="2 3" key="1">
    <citation type="journal article" date="2019" name="Anaerobe">
        <title>Brachyspira catarrhinii sp. nov., an anaerobic intestinal spirochaete isolated from vervet monkeys may have been misidentified as Brachyspira aalborgi in previous studies.</title>
        <authorList>
            <person name="Phillips N.D."/>
            <person name="La T."/>
            <person name="Hampson D.J."/>
        </authorList>
    </citation>
    <scope>NUCLEOTIDE SEQUENCE [LARGE SCALE GENOMIC DNA]</scope>
    <source>
        <strain evidence="2 3">Z12</strain>
    </source>
</reference>
<keyword evidence="3" id="KW-1185">Reference proteome</keyword>
<evidence type="ECO:0000313" key="2">
    <source>
        <dbReference type="EMBL" id="TKZ35376.1"/>
    </source>
</evidence>
<dbReference type="RefSeq" id="WP_137998156.1">
    <property type="nucleotide sequence ID" value="NZ_SJDU01000111.1"/>
</dbReference>
<keyword evidence="1" id="KW-1133">Transmembrane helix</keyword>
<keyword evidence="1" id="KW-0812">Transmembrane</keyword>
<name>A0ABY2TR58_9SPIR</name>
<dbReference type="Proteomes" id="UP000310168">
    <property type="component" value="Unassembled WGS sequence"/>
</dbReference>
<sequence>MKRKNLFFKIYIPFIIILTIAIIILSKLGGQIRVGYLDEIKLNVNETLQLNNLESVMEGFNNEDELKNYLLNNENITNYSYAFKMGYYEKIFRHSDIYEVRPDFNNLPEFIKTIKMWDIGSPFGNLISEKIIDNEEKININYSLKIKPTFTIYFLSLLPSLLIYFLIKNFSNKYLSWYNGHVKLQTQNIFNLDILNKFMIKFIFVLSLTIMAAIILKLFGYSNVKTYIFLLIFISVCFLFVNLKKYNLNKKLYNLSLNNEKSEIIIYFTVLFLLLATINAILELNIFINQNFIILSIQFIILFFIFMIIANCKYNQYIAVFLFVISVVLITYKQYSPSILDNYHYSAHFNSVFYVANSIPYSKNMYSIHGHYALFMFPFFKILGLSVKSYSLLIAILSGITSICIISTIFILIKNSFYRIIGILTALFFLFSISQNYYSVFPLKLFFPSIMILYISIVNIRKNKLSFIIGYILASLGILWGADTGLVCLGALVSTYIYIYMI</sequence>
<feature type="transmembrane region" description="Helical" evidence="1">
    <location>
        <begin position="150"/>
        <end position="167"/>
    </location>
</feature>
<comment type="caution">
    <text evidence="2">The sequence shown here is derived from an EMBL/GenBank/DDBJ whole genome shotgun (WGS) entry which is preliminary data.</text>
</comment>
<accession>A0ABY2TR58</accession>
<keyword evidence="1" id="KW-0472">Membrane</keyword>
<proteinExistence type="predicted"/>
<feature type="transmembrane region" description="Helical" evidence="1">
    <location>
        <begin position="7"/>
        <end position="26"/>
    </location>
</feature>
<feature type="transmembrane region" description="Helical" evidence="1">
    <location>
        <begin position="226"/>
        <end position="243"/>
    </location>
</feature>
<feature type="transmembrane region" description="Helical" evidence="1">
    <location>
        <begin position="198"/>
        <end position="220"/>
    </location>
</feature>
<protein>
    <recommendedName>
        <fullName evidence="4">DUF2142 domain-containing protein</fullName>
    </recommendedName>
</protein>
<feature type="transmembrane region" description="Helical" evidence="1">
    <location>
        <begin position="472"/>
        <end position="499"/>
    </location>
</feature>
<feature type="transmembrane region" description="Helical" evidence="1">
    <location>
        <begin position="443"/>
        <end position="460"/>
    </location>
</feature>
<feature type="transmembrane region" description="Helical" evidence="1">
    <location>
        <begin position="420"/>
        <end position="437"/>
    </location>
</feature>
<feature type="transmembrane region" description="Helical" evidence="1">
    <location>
        <begin position="317"/>
        <end position="335"/>
    </location>
</feature>
<feature type="transmembrane region" description="Helical" evidence="1">
    <location>
        <begin position="390"/>
        <end position="413"/>
    </location>
</feature>
<evidence type="ECO:0000256" key="1">
    <source>
        <dbReference type="SAM" id="Phobius"/>
    </source>
</evidence>
<organism evidence="2 3">
    <name type="scientific">Brachyspira catarrhinii</name>
    <dbReference type="NCBI Taxonomy" id="2528966"/>
    <lineage>
        <taxon>Bacteria</taxon>
        <taxon>Pseudomonadati</taxon>
        <taxon>Spirochaetota</taxon>
        <taxon>Spirochaetia</taxon>
        <taxon>Brachyspirales</taxon>
        <taxon>Brachyspiraceae</taxon>
        <taxon>Brachyspira</taxon>
    </lineage>
</organism>
<gene>
    <name evidence="2" type="ORF">EZH24_05590</name>
</gene>
<dbReference type="EMBL" id="SJDU01000111">
    <property type="protein sequence ID" value="TKZ35376.1"/>
    <property type="molecule type" value="Genomic_DNA"/>
</dbReference>
<evidence type="ECO:0008006" key="4">
    <source>
        <dbReference type="Google" id="ProtNLM"/>
    </source>
</evidence>
<feature type="transmembrane region" description="Helical" evidence="1">
    <location>
        <begin position="288"/>
        <end position="310"/>
    </location>
</feature>
<feature type="transmembrane region" description="Helical" evidence="1">
    <location>
        <begin position="264"/>
        <end position="282"/>
    </location>
</feature>